<evidence type="ECO:0008006" key="2">
    <source>
        <dbReference type="Google" id="ProtNLM"/>
    </source>
</evidence>
<accession>A0A2L1KF88</accession>
<reference evidence="1" key="1">
    <citation type="submission" date="2017-06" db="EMBL/GenBank/DDBJ databases">
        <title>Complete sequence of p12939-PER from clinical Pseudomonas aeruginosa.</title>
        <authorList>
            <person name="Yuan M."/>
            <person name="Feng J."/>
            <person name="Zhan Z."/>
            <person name="Jiang X."/>
            <person name="Zhang D."/>
            <person name="Chen X."/>
            <person name="Zhao X."/>
            <person name="Che J."/>
            <person name="Lu J."/>
            <person name="Xu J."/>
            <person name="Li J."/>
            <person name="Zhou D."/>
        </authorList>
    </citation>
    <scope>NUCLEOTIDE SEQUENCE</scope>
    <source>
        <plasmid evidence="1">p12939-PER</plasmid>
    </source>
</reference>
<geneLocation type="plasmid" evidence="1">
    <name>p12939-PER</name>
</geneLocation>
<sequence>MHYNRGYFFPDGFPTPFEAAFATVQRAAVINGVPARALLLAFSPGEGDHRWRHGSVASATIQGLYAPGRPYLANTHFIGSVAQFFAPRVMDKLQYCPLCAADSGYLSLFFHLRCVRWCPWHRIELKSLCAQCADAADFCPDRNSQPCATCGYAVPSLKVILDSLRSGLCAQRAAHSLRLFSTLARLQRLGILDTMRLEEGPINPPVLIQPHSFYDAFEEDSTLRRYRVALDMRGGEDSLTQPRQVDVVYRRFVSFWKSRLLRRHRHCLHNANSSLGIRERGSCVFALTLMLFRQKFETLPISNTRICMSDGALECLSELGFTRSSLRNYFKVMFYRLLSRLWYRCAHSNGFSVRVDSRFFFTPFLGRTPSLSDYLGETIRGRVHEIIIDLPAGLPVLRKLMSHGRTDALLRISHAAGTVSVHTDAQPKFLFGFEILASAFVF</sequence>
<proteinExistence type="predicted"/>
<keyword evidence="1" id="KW-0614">Plasmid</keyword>
<protein>
    <recommendedName>
        <fullName evidence="2">TniQ family protein</fullName>
    </recommendedName>
</protein>
<organism evidence="1">
    <name type="scientific">Pseudomonas aeruginosa</name>
    <dbReference type="NCBI Taxonomy" id="287"/>
    <lineage>
        <taxon>Bacteria</taxon>
        <taxon>Pseudomonadati</taxon>
        <taxon>Pseudomonadota</taxon>
        <taxon>Gammaproteobacteria</taxon>
        <taxon>Pseudomonadales</taxon>
        <taxon>Pseudomonadaceae</taxon>
        <taxon>Pseudomonas</taxon>
    </lineage>
</organism>
<dbReference type="AlphaFoldDB" id="A0A2L1KF88"/>
<dbReference type="EMBL" id="MF344569">
    <property type="protein sequence ID" value="AVE20991.1"/>
    <property type="molecule type" value="Genomic_DNA"/>
</dbReference>
<name>A0A2L1KF88_PSEAI</name>
<evidence type="ECO:0000313" key="1">
    <source>
        <dbReference type="EMBL" id="AVE20991.1"/>
    </source>
</evidence>